<dbReference type="EMBL" id="RQJO01000010">
    <property type="protein sequence ID" value="RRB00761.1"/>
    <property type="molecule type" value="Genomic_DNA"/>
</dbReference>
<dbReference type="Pfam" id="PF05345">
    <property type="entry name" value="He_PIG"/>
    <property type="match status" value="9"/>
</dbReference>
<comment type="caution">
    <text evidence="6">The sequence shown here is derived from an EMBL/GenBank/DDBJ whole genome shotgun (WGS) entry which is preliminary data.</text>
</comment>
<dbReference type="Pfam" id="PF25788">
    <property type="entry name" value="Ig_Rha78A_N"/>
    <property type="match status" value="1"/>
</dbReference>
<dbReference type="SUPFAM" id="SSF49313">
    <property type="entry name" value="Cadherin-like"/>
    <property type="match status" value="9"/>
</dbReference>
<dbReference type="InterPro" id="IPR026444">
    <property type="entry name" value="Secre_tail"/>
</dbReference>
<dbReference type="NCBIfam" id="TIGR04183">
    <property type="entry name" value="Por_Secre_tail"/>
    <property type="match status" value="1"/>
</dbReference>
<feature type="signal peptide" evidence="4">
    <location>
        <begin position="1"/>
        <end position="18"/>
    </location>
</feature>
<keyword evidence="7" id="KW-1185">Reference proteome</keyword>
<feature type="chain" id="PRO_5018078179" description="alpha-L-rhamnosidase" evidence="4">
    <location>
        <begin position="19"/>
        <end position="2183"/>
    </location>
</feature>
<feature type="domain" description="Dystroglycan-type cadherin-like" evidence="5">
    <location>
        <begin position="927"/>
        <end position="1013"/>
    </location>
</feature>
<dbReference type="OrthoDB" id="9815108at2"/>
<dbReference type="RefSeq" id="WP_124877227.1">
    <property type="nucleotide sequence ID" value="NZ_RQJO01000010.1"/>
</dbReference>
<dbReference type="SUPFAM" id="SSF48208">
    <property type="entry name" value="Six-hairpin glycosidases"/>
    <property type="match status" value="1"/>
</dbReference>
<feature type="domain" description="Dystroglycan-type cadherin-like" evidence="5">
    <location>
        <begin position="1126"/>
        <end position="1215"/>
    </location>
</feature>
<gene>
    <name evidence="6" type="ORF">EHT25_21430</name>
</gene>
<dbReference type="InterPro" id="IPR016007">
    <property type="entry name" value="Alpha_rhamnosid"/>
</dbReference>
<dbReference type="Pfam" id="PF17390">
    <property type="entry name" value="Bac_rhamnosid_C"/>
    <property type="match status" value="1"/>
</dbReference>
<dbReference type="Proteomes" id="UP000271925">
    <property type="component" value="Unassembled WGS sequence"/>
</dbReference>
<organism evidence="6 7">
    <name type="scientific">Larkinella rosea</name>
    <dbReference type="NCBI Taxonomy" id="2025312"/>
    <lineage>
        <taxon>Bacteria</taxon>
        <taxon>Pseudomonadati</taxon>
        <taxon>Bacteroidota</taxon>
        <taxon>Cytophagia</taxon>
        <taxon>Cytophagales</taxon>
        <taxon>Spirosomataceae</taxon>
        <taxon>Larkinella</taxon>
    </lineage>
</organism>
<feature type="domain" description="Dystroglycan-type cadherin-like" evidence="5">
    <location>
        <begin position="1796"/>
        <end position="1885"/>
    </location>
</feature>
<feature type="domain" description="Dystroglycan-type cadherin-like" evidence="5">
    <location>
        <begin position="1612"/>
        <end position="1701"/>
    </location>
</feature>
<name>A0A3P1BI63_9BACT</name>
<accession>A0A3P1BI63</accession>
<evidence type="ECO:0000259" key="5">
    <source>
        <dbReference type="SMART" id="SM00736"/>
    </source>
</evidence>
<dbReference type="InterPro" id="IPR035398">
    <property type="entry name" value="Bac_rhamnosid_C"/>
</dbReference>
<dbReference type="Gene3D" id="2.60.420.10">
    <property type="entry name" value="Maltose phosphorylase, domain 3"/>
    <property type="match status" value="1"/>
</dbReference>
<comment type="catalytic activity">
    <reaction evidence="1">
        <text>Hydrolysis of terminal non-reducing alpha-L-rhamnose residues in alpha-L-rhamnosides.</text>
        <dbReference type="EC" id="3.2.1.40"/>
    </reaction>
</comment>
<feature type="domain" description="Dystroglycan-type cadherin-like" evidence="5">
    <location>
        <begin position="1218"/>
        <end position="1307"/>
    </location>
</feature>
<keyword evidence="3" id="KW-0378">Hydrolase</keyword>
<dbReference type="PANTHER" id="PTHR33307">
    <property type="entry name" value="ALPHA-RHAMNOSIDASE (EUROFUNG)"/>
    <property type="match status" value="1"/>
</dbReference>
<proteinExistence type="predicted"/>
<dbReference type="Gene3D" id="1.50.10.10">
    <property type="match status" value="1"/>
</dbReference>
<dbReference type="InterPro" id="IPR012341">
    <property type="entry name" value="6hp_glycosidase-like_sf"/>
</dbReference>
<dbReference type="Pfam" id="PF05592">
    <property type="entry name" value="Bac_rhamnosid"/>
    <property type="match status" value="1"/>
</dbReference>
<dbReference type="GO" id="GO:0005509">
    <property type="term" value="F:calcium ion binding"/>
    <property type="evidence" value="ECO:0007669"/>
    <property type="project" value="InterPro"/>
</dbReference>
<evidence type="ECO:0000256" key="4">
    <source>
        <dbReference type="SAM" id="SignalP"/>
    </source>
</evidence>
<dbReference type="InterPro" id="IPR035396">
    <property type="entry name" value="Bac_rhamnosid6H"/>
</dbReference>
<evidence type="ECO:0000256" key="1">
    <source>
        <dbReference type="ARBA" id="ARBA00001445"/>
    </source>
</evidence>
<dbReference type="EC" id="3.2.1.40" evidence="2"/>
<reference evidence="6 7" key="1">
    <citation type="submission" date="2018-11" db="EMBL/GenBank/DDBJ databases">
        <authorList>
            <person name="Zhou Z."/>
            <person name="Wang G."/>
        </authorList>
    </citation>
    <scope>NUCLEOTIDE SEQUENCE [LARGE SCALE GENOMIC DNA]</scope>
    <source>
        <strain evidence="6 7">KCTC52004</strain>
    </source>
</reference>
<dbReference type="InterPro" id="IPR006644">
    <property type="entry name" value="Cadg"/>
</dbReference>
<sequence length="2183" mass="233891">MNWILYVLVFCLSLPTLAQRTITISDLHTENLTNPEGITKSSPRFSWILTSNQRNLKQEKYQILVASSLDKLNQNEGDLWNSGLVSSDRSQWVAYAGQSLTSRQNCFWKVKIRSQDGVESGWSQPARWSMGLLQSSDWSAQWIGLDQAFEWDAPKAVNTRLSARYFRKQATFAKAIKQATAYISGLGLYELSLNGQKVGDAVLAPGPTEYDKRVLYNTYDVTSYLQTGENAVGVTLGNGRYFGMRVGLPKTPATTHYGYPKLRLQIEITYADGTTEKVVSDASWKVTADGPIRANNEFDGEEYDATRELTNWDKTGYDASSWLSAPIVSAPASRVESQTNPPIRVTQNLTPVSVRQLEPGKFIFDMGQNIVGWARLKVQGTRGTQVTMRFAEVLQSDGNLMTENLRSAEQKDIYTLKGGGEEIWEPRFTYHGFRYIEMTGFPGTPTTQTLEGRIVHDDLPQTGSMTTSNDMLNRIYNNAFWSVRGNYRGMPTDCPQRDERQGWLGDRATVSTGESFMYGNQGLYAKWLDDIESAQKSDGGIPDVVPTYWKYATPSVTWPSAYVLIANMLYEQFGDDEPIRKHYSSMKKWVTYLEKYSENYIQQADEYADWSLPPESMSLTKSEDPTRKTDGRLLNTAYYYYMLKLMERFAVLTGNEGDRAGFSSRAALVRTAFNQTFFNPITNQYDNNTATASLVALGCGLVPDGQQQAVFNQLTAVIEGKFNGHLSTGVVGTQWLMRTLTANGRADLAMRLATNTGYPSWGYMVQNGATTTWELWNGNKAPAFMNSFNHVMLLGDMPIWFYENLAGIKSGEAGFKSIVMRPVPSGNLSRVNSTFASAYGTVASEWTTSGEQFRWKITVPGNTTALVSVPAESLSWVQEGNQPAENATGVTFLRMEDKRAVFQVGSGSYDFLSAPSDSENRPPIAPTLSPPAGLVNKAYSYTVPAFTDPEGGTVTHAISGTVAGLTFNLGTRILSGTPTQTGNFPLVVQATDTEGASTTAVMSVLINANLNVYDGYLDKVRCDSITGWAWNRDKPNTPITIEFLDGATMETATVVGSTVANIYRLDLKTAGKGNGAHGYRFKVPESLKDNRTHTIWGRAEGVYGLKWNPKTLTCEGTGTPPPNQPPVAPAIASLTATTGQLFTTTLAPFTDADANPLTYSLTGSVAGLSFNPDTRILSGTPTTTGTFSLTYSANDGTVSVPLVLNISVSNAPVVNTPPVAPAVASLTLTTGDSFSATLPIFTDNENDPLTYTLTGSVPGLDFSPATRILSGVPTTTGAYSLTYSASDGTASVPTTLTIVVVSPPVVNQPPVAPAPVSLSATVGVAYTTTLAPFTDPENGPLTYGLAGSVPGLSFDPNTRALSGTPTTTGTFSLTYTADDNQNLETTVAVTLTVSSTVTTPPLSLAGYDGYLSTVNCDIFSGWVWHRDKPNLALTVEFLDGSNIETAQLIDVTQADMFRQDLKTAGKGNGYHGYVFSVPAQLKDNQTHTIWARVAGSAYVLRLAPKPISCTGPVTPTNRPPVEPSVGTLTATVGQPFSTTLAPFTDPDNDALTYSLTGTVSGLSFNAATRILSGTPTQAGSFSLTYSANDGKVTVSTTVRLSVTAPAPTNQPPVAPAIASLSATVGQSFSATLAVFTDADNDPLTYSMAGTIPGLTFNTASRVLAGTPTQAGSFSVTYSANDGKTTVPTTVRMLVSTPAPTNQPPVAPSVASLSATVGQAFTTTLAVFTDADNDPLTYSMAGTIPGLTFNTASRVLAGTPTQAGSFSVTYSANDGKGAVSTTVRITIVSPAPVNRSPVAPSIATLNATVGQAFTTTLAVFTDADNDPLTYSLTGTIPGLSFNTASRVLNGTPTQAGSFSVTYSANDGKGAVSTVVRMTVASAPPANKAPVAPSIASLTATVGKAFTTTLTAFNDPENGALTHTVTGLPAWLSFTAGTRVLSGTPSSTGTHTLTYSATDNKNAKTDLTLTLTVNPVPITGSFEGYLDVVNCSSFSGWVWDRDKPNLSLPVEFLEGTTLAAAKLVGTTNADIFRQDLKNAGKGNGAHGYIYYVPQSLKTSQQKTIWGRVQGSSFILTWSPKTINCTPNQQRMGTSESADEASLIPLSLTPNPTTGLVTARFQLAENEKARLRVTDLLGRTLHQRDVLGTGQPQEETIDISQNTPGVHFIHLKTDLKTQSGRVLLTR</sequence>
<dbReference type="GO" id="GO:0030596">
    <property type="term" value="F:alpha-L-rhamnosidase activity"/>
    <property type="evidence" value="ECO:0007669"/>
    <property type="project" value="UniProtKB-EC"/>
</dbReference>
<dbReference type="InterPro" id="IPR013783">
    <property type="entry name" value="Ig-like_fold"/>
</dbReference>
<dbReference type="GO" id="GO:0005975">
    <property type="term" value="P:carbohydrate metabolic process"/>
    <property type="evidence" value="ECO:0007669"/>
    <property type="project" value="InterPro"/>
</dbReference>
<dbReference type="InterPro" id="IPR015919">
    <property type="entry name" value="Cadherin-like_sf"/>
</dbReference>
<keyword evidence="4" id="KW-0732">Signal</keyword>
<feature type="domain" description="Dystroglycan-type cadherin-like" evidence="5">
    <location>
        <begin position="1310"/>
        <end position="1400"/>
    </location>
</feature>
<dbReference type="InterPro" id="IPR008928">
    <property type="entry name" value="6-hairpin_glycosidase_sf"/>
</dbReference>
<feature type="domain" description="Dystroglycan-type cadherin-like" evidence="5">
    <location>
        <begin position="1520"/>
        <end position="1609"/>
    </location>
</feature>
<evidence type="ECO:0000313" key="7">
    <source>
        <dbReference type="Proteomes" id="UP000271925"/>
    </source>
</evidence>
<protein>
    <recommendedName>
        <fullName evidence="2">alpha-L-rhamnosidase</fullName>
        <ecNumber evidence="2">3.2.1.40</ecNumber>
    </recommendedName>
</protein>
<dbReference type="InterPro" id="IPR013737">
    <property type="entry name" value="Bac_rhamnosid_N"/>
</dbReference>
<dbReference type="GO" id="GO:0016020">
    <property type="term" value="C:membrane"/>
    <property type="evidence" value="ECO:0007669"/>
    <property type="project" value="InterPro"/>
</dbReference>
<feature type="domain" description="Dystroglycan-type cadherin-like" evidence="5">
    <location>
        <begin position="1704"/>
        <end position="1793"/>
    </location>
</feature>
<dbReference type="InterPro" id="IPR008902">
    <property type="entry name" value="Rhamnosid_concanavalin"/>
</dbReference>
<dbReference type="Pfam" id="PF08531">
    <property type="entry name" value="Bac_rhamnosid_N"/>
    <property type="match status" value="1"/>
</dbReference>
<dbReference type="SMART" id="SM00736">
    <property type="entry name" value="CADG"/>
    <property type="match status" value="9"/>
</dbReference>
<evidence type="ECO:0000256" key="2">
    <source>
        <dbReference type="ARBA" id="ARBA00012652"/>
    </source>
</evidence>
<evidence type="ECO:0000256" key="3">
    <source>
        <dbReference type="ARBA" id="ARBA00022801"/>
    </source>
</evidence>
<feature type="domain" description="Dystroglycan-type cadherin-like" evidence="5">
    <location>
        <begin position="1888"/>
        <end position="1978"/>
    </location>
</feature>
<dbReference type="Gene3D" id="2.60.120.260">
    <property type="entry name" value="Galactose-binding domain-like"/>
    <property type="match status" value="2"/>
</dbReference>
<dbReference type="PANTHER" id="PTHR33307:SF6">
    <property type="entry name" value="ALPHA-RHAMNOSIDASE (EUROFUNG)-RELATED"/>
    <property type="match status" value="1"/>
</dbReference>
<dbReference type="Gene3D" id="2.60.40.10">
    <property type="entry name" value="Immunoglobulins"/>
    <property type="match status" value="10"/>
</dbReference>
<dbReference type="Pfam" id="PF17389">
    <property type="entry name" value="Bac_rhamnosid6H"/>
    <property type="match status" value="1"/>
</dbReference>
<evidence type="ECO:0000313" key="6">
    <source>
        <dbReference type="EMBL" id="RRB00761.1"/>
    </source>
</evidence>